<evidence type="ECO:0000313" key="1">
    <source>
        <dbReference type="EMBL" id="SVA86526.1"/>
    </source>
</evidence>
<name>A0A381ZB74_9ZZZZ</name>
<feature type="non-terminal residue" evidence="1">
    <location>
        <position position="65"/>
    </location>
</feature>
<proteinExistence type="predicted"/>
<dbReference type="AlphaFoldDB" id="A0A381ZB74"/>
<reference evidence="1" key="1">
    <citation type="submission" date="2018-05" db="EMBL/GenBank/DDBJ databases">
        <authorList>
            <person name="Lanie J.A."/>
            <person name="Ng W.-L."/>
            <person name="Kazmierczak K.M."/>
            <person name="Andrzejewski T.M."/>
            <person name="Davidsen T.M."/>
            <person name="Wayne K.J."/>
            <person name="Tettelin H."/>
            <person name="Glass J.I."/>
            <person name="Rusch D."/>
            <person name="Podicherti R."/>
            <person name="Tsui H.-C.T."/>
            <person name="Winkler M.E."/>
        </authorList>
    </citation>
    <scope>NUCLEOTIDE SEQUENCE</scope>
</reference>
<organism evidence="1">
    <name type="scientific">marine metagenome</name>
    <dbReference type="NCBI Taxonomy" id="408172"/>
    <lineage>
        <taxon>unclassified sequences</taxon>
        <taxon>metagenomes</taxon>
        <taxon>ecological metagenomes</taxon>
    </lineage>
</organism>
<gene>
    <name evidence="1" type="ORF">METZ01_LOCUS139380</name>
</gene>
<sequence>MNNSGEVVLPCSVLDETLSFFIEKIGFQLESIFPADDPREAVITGFGLRLRLKKNGSGVPGIIHL</sequence>
<dbReference type="EMBL" id="UINC01020652">
    <property type="protein sequence ID" value="SVA86526.1"/>
    <property type="molecule type" value="Genomic_DNA"/>
</dbReference>
<accession>A0A381ZB74</accession>
<protein>
    <submittedName>
        <fullName evidence="1">Uncharacterized protein</fullName>
    </submittedName>
</protein>